<proteinExistence type="predicted"/>
<dbReference type="EMBL" id="KX669658">
    <property type="protein sequence ID" value="AOT25353.1"/>
    <property type="molecule type" value="Genomic_DNA"/>
</dbReference>
<keyword evidence="2" id="KW-1185">Reference proteome</keyword>
<evidence type="ECO:0000313" key="1">
    <source>
        <dbReference type="EMBL" id="AOT25353.1"/>
    </source>
</evidence>
<organism evidence="1 2">
    <name type="scientific">Ochrobactrum phage POA1180</name>
    <dbReference type="NCBI Taxonomy" id="1897640"/>
    <lineage>
        <taxon>Viruses</taxon>
        <taxon>Duplodnaviria</taxon>
        <taxon>Heunggongvirae</taxon>
        <taxon>Uroviricota</taxon>
        <taxon>Caudoviricetes</taxon>
        <taxon>Abaiavirus</taxon>
        <taxon>Abaiavirus POA1180</taxon>
    </lineage>
</organism>
<reference evidence="1 2" key="1">
    <citation type="journal article" date="2017" name="Front. Microbiol.">
        <title>Prevalence, Host Range, and Comparative Genomic Analysis of Temperate Ochrobactrum Phages.</title>
        <authorList>
            <person name="Jackel C."/>
            <person name="Hertwig S."/>
            <person name="Scholz H.C."/>
            <person name="Nockler K."/>
            <person name="Reetz J."/>
            <person name="Hammerl J.A."/>
        </authorList>
    </citation>
    <scope>NUCLEOTIDE SEQUENCE [LARGE SCALE GENOMIC DNA]</scope>
</reference>
<protein>
    <submittedName>
        <fullName evidence="1">Uncharacterized protein</fullName>
    </submittedName>
</protein>
<evidence type="ECO:0000313" key="2">
    <source>
        <dbReference type="Proteomes" id="UP000226413"/>
    </source>
</evidence>
<dbReference type="Proteomes" id="UP000226413">
    <property type="component" value="Segment"/>
</dbReference>
<sequence length="96" mass="10880">MIRNPYELSESLFLARKNILQYEIAGYFFRPGDIRNLSELFLLNGITAQQMGHEIARYRATGCMDAQPVVTTIVEHATRPGSNVVLLNINSDRLKP</sequence>
<name>A0A219VHD2_9CAUD</name>
<accession>A0A219VHD2</accession>
<gene>
    <name evidence="1" type="ORF">POA1180_45</name>
</gene>